<name>A0A9X0WKA2_9GAMM</name>
<evidence type="ECO:0000256" key="1">
    <source>
        <dbReference type="ARBA" id="ARBA00004196"/>
    </source>
</evidence>
<feature type="domain" description="NapC/NirT cytochrome c N-terminal" evidence="9">
    <location>
        <begin position="10"/>
        <end position="169"/>
    </location>
</feature>
<proteinExistence type="predicted"/>
<evidence type="ECO:0000256" key="3">
    <source>
        <dbReference type="ARBA" id="ARBA00022617"/>
    </source>
</evidence>
<keyword evidence="3" id="KW-0349">Heme</keyword>
<dbReference type="Gene3D" id="1.10.3820.10">
    <property type="entry name" value="Di-heme elbow motif domain"/>
    <property type="match status" value="1"/>
</dbReference>
<comment type="subcellular location">
    <subcellularLocation>
        <location evidence="1">Cell envelope</location>
    </subcellularLocation>
</comment>
<reference evidence="10 11" key="1">
    <citation type="journal article" date="2020" name="Microorganisms">
        <title>Osmotic Adaptation and Compatible Solute Biosynthesis of Phototrophic Bacteria as Revealed from Genome Analyses.</title>
        <authorList>
            <person name="Imhoff J.F."/>
            <person name="Rahn T."/>
            <person name="Kunzel S."/>
            <person name="Keller A."/>
            <person name="Neulinger S.C."/>
        </authorList>
    </citation>
    <scope>NUCLEOTIDE SEQUENCE [LARGE SCALE GENOMIC DNA]</scope>
    <source>
        <strain evidence="10 11">DSM 21303</strain>
    </source>
</reference>
<evidence type="ECO:0000256" key="2">
    <source>
        <dbReference type="ARBA" id="ARBA00022448"/>
    </source>
</evidence>
<feature type="transmembrane region" description="Helical" evidence="8">
    <location>
        <begin position="7"/>
        <end position="28"/>
    </location>
</feature>
<keyword evidence="2" id="KW-0813">Transport</keyword>
<keyword evidence="6" id="KW-0408">Iron</keyword>
<keyword evidence="4" id="KW-0479">Metal-binding</keyword>
<evidence type="ECO:0000256" key="5">
    <source>
        <dbReference type="ARBA" id="ARBA00022982"/>
    </source>
</evidence>
<evidence type="ECO:0000259" key="9">
    <source>
        <dbReference type="Pfam" id="PF03264"/>
    </source>
</evidence>
<dbReference type="InterPro" id="IPR005126">
    <property type="entry name" value="NapC/NirT_cyt_c_N"/>
</dbReference>
<dbReference type="RefSeq" id="WP_200389106.1">
    <property type="nucleotide sequence ID" value="NZ_NRSD01000023.1"/>
</dbReference>
<evidence type="ECO:0000256" key="6">
    <source>
        <dbReference type="ARBA" id="ARBA00023004"/>
    </source>
</evidence>
<dbReference type="InterPro" id="IPR038266">
    <property type="entry name" value="NapC/NirT_cytc_sf"/>
</dbReference>
<dbReference type="GO" id="GO:0046872">
    <property type="term" value="F:metal ion binding"/>
    <property type="evidence" value="ECO:0007669"/>
    <property type="project" value="UniProtKB-KW"/>
</dbReference>
<keyword evidence="8" id="KW-0472">Membrane</keyword>
<keyword evidence="11" id="KW-1185">Reference proteome</keyword>
<keyword evidence="8" id="KW-0812">Transmembrane</keyword>
<sequence length="206" mass="22682">MQRRHRIWLVVLGVTMLIPIVTIGGWTLTETAIQATSDHAFCTSCHVMEPFALAYDADVHGGQNAGGLVAHCVDCHLPHETPGGYLLAKIQTGVHDLMSQMLLVFREPDWIGNLERRAEYVFDSGCLNCHANLREAPNPNPAVVFAHRAYFQEGSNLVCVTCHAHVGHKDLLAHLTGTVTRDGIRIDDDRQGDGEQANLEPGRMVQ</sequence>
<dbReference type="AlphaFoldDB" id="A0A9X0WKA2"/>
<feature type="region of interest" description="Disordered" evidence="7">
    <location>
        <begin position="184"/>
        <end position="206"/>
    </location>
</feature>
<evidence type="ECO:0000256" key="4">
    <source>
        <dbReference type="ARBA" id="ARBA00022723"/>
    </source>
</evidence>
<protein>
    <recommendedName>
        <fullName evidence="9">NapC/NirT cytochrome c N-terminal domain-containing protein</fullName>
    </recommendedName>
</protein>
<organism evidence="10 11">
    <name type="scientific">Thiocapsa imhoffii</name>
    <dbReference type="NCBI Taxonomy" id="382777"/>
    <lineage>
        <taxon>Bacteria</taxon>
        <taxon>Pseudomonadati</taxon>
        <taxon>Pseudomonadota</taxon>
        <taxon>Gammaproteobacteria</taxon>
        <taxon>Chromatiales</taxon>
        <taxon>Chromatiaceae</taxon>
        <taxon>Thiocapsa</taxon>
    </lineage>
</organism>
<dbReference type="InterPro" id="IPR036280">
    <property type="entry name" value="Multihaem_cyt_sf"/>
</dbReference>
<evidence type="ECO:0000256" key="7">
    <source>
        <dbReference type="SAM" id="MobiDB-lite"/>
    </source>
</evidence>
<evidence type="ECO:0000313" key="11">
    <source>
        <dbReference type="Proteomes" id="UP001138802"/>
    </source>
</evidence>
<keyword evidence="8" id="KW-1133">Transmembrane helix</keyword>
<dbReference type="PANTHER" id="PTHR30333">
    <property type="entry name" value="CYTOCHROME C-TYPE PROTEIN"/>
    <property type="match status" value="1"/>
</dbReference>
<accession>A0A9X0WKA2</accession>
<dbReference type="Pfam" id="PF03264">
    <property type="entry name" value="Cytochrom_NNT"/>
    <property type="match status" value="1"/>
</dbReference>
<evidence type="ECO:0000313" key="10">
    <source>
        <dbReference type="EMBL" id="MBK1646291.1"/>
    </source>
</evidence>
<dbReference type="GO" id="GO:0009055">
    <property type="term" value="F:electron transfer activity"/>
    <property type="evidence" value="ECO:0007669"/>
    <property type="project" value="TreeGrafter"/>
</dbReference>
<dbReference type="PANTHER" id="PTHR30333:SF3">
    <property type="entry name" value="CYTOCHROME C-TYPE PROTEIN TORY"/>
    <property type="match status" value="1"/>
</dbReference>
<dbReference type="GO" id="GO:0030313">
    <property type="term" value="C:cell envelope"/>
    <property type="evidence" value="ECO:0007669"/>
    <property type="project" value="UniProtKB-SubCell"/>
</dbReference>
<dbReference type="GO" id="GO:0009061">
    <property type="term" value="P:anaerobic respiration"/>
    <property type="evidence" value="ECO:0007669"/>
    <property type="project" value="TreeGrafter"/>
</dbReference>
<dbReference type="EMBL" id="NRSD01000023">
    <property type="protein sequence ID" value="MBK1646291.1"/>
    <property type="molecule type" value="Genomic_DNA"/>
</dbReference>
<feature type="compositionally biased region" description="Basic and acidic residues" evidence="7">
    <location>
        <begin position="184"/>
        <end position="193"/>
    </location>
</feature>
<dbReference type="SUPFAM" id="SSF48695">
    <property type="entry name" value="Multiheme cytochromes"/>
    <property type="match status" value="1"/>
</dbReference>
<dbReference type="InterPro" id="IPR051174">
    <property type="entry name" value="Cytochrome_c-type_ET"/>
</dbReference>
<keyword evidence="5" id="KW-0249">Electron transport</keyword>
<dbReference type="Proteomes" id="UP001138802">
    <property type="component" value="Unassembled WGS sequence"/>
</dbReference>
<comment type="caution">
    <text evidence="10">The sequence shown here is derived from an EMBL/GenBank/DDBJ whole genome shotgun (WGS) entry which is preliminary data.</text>
</comment>
<gene>
    <name evidence="10" type="ORF">CKO25_16885</name>
</gene>
<evidence type="ECO:0000256" key="8">
    <source>
        <dbReference type="SAM" id="Phobius"/>
    </source>
</evidence>